<proteinExistence type="predicted"/>
<evidence type="ECO:0000313" key="2">
    <source>
        <dbReference type="EMBL" id="GBG84167.1"/>
    </source>
</evidence>
<reference evidence="2 3" key="1">
    <citation type="journal article" date="2018" name="Cell">
        <title>The Chara Genome: Secondary Complexity and Implications for Plant Terrestrialization.</title>
        <authorList>
            <person name="Nishiyama T."/>
            <person name="Sakayama H."/>
            <person name="Vries J.D."/>
            <person name="Buschmann H."/>
            <person name="Saint-Marcoux D."/>
            <person name="Ullrich K.K."/>
            <person name="Haas F.B."/>
            <person name="Vanderstraeten L."/>
            <person name="Becker D."/>
            <person name="Lang D."/>
            <person name="Vosolsobe S."/>
            <person name="Rombauts S."/>
            <person name="Wilhelmsson P.K.I."/>
            <person name="Janitza P."/>
            <person name="Kern R."/>
            <person name="Heyl A."/>
            <person name="Rumpler F."/>
            <person name="Villalobos L.I.A.C."/>
            <person name="Clay J.M."/>
            <person name="Skokan R."/>
            <person name="Toyoda A."/>
            <person name="Suzuki Y."/>
            <person name="Kagoshima H."/>
            <person name="Schijlen E."/>
            <person name="Tajeshwar N."/>
            <person name="Catarino B."/>
            <person name="Hetherington A.J."/>
            <person name="Saltykova A."/>
            <person name="Bonnot C."/>
            <person name="Breuninger H."/>
            <person name="Symeonidi A."/>
            <person name="Radhakrishnan G.V."/>
            <person name="Van Nieuwerburgh F."/>
            <person name="Deforce D."/>
            <person name="Chang C."/>
            <person name="Karol K.G."/>
            <person name="Hedrich R."/>
            <person name="Ulvskov P."/>
            <person name="Glockner G."/>
            <person name="Delwiche C.F."/>
            <person name="Petrasek J."/>
            <person name="Van de Peer Y."/>
            <person name="Friml J."/>
            <person name="Beilby M."/>
            <person name="Dolan L."/>
            <person name="Kohara Y."/>
            <person name="Sugano S."/>
            <person name="Fujiyama A."/>
            <person name="Delaux P.-M."/>
            <person name="Quint M."/>
            <person name="TheiBen G."/>
            <person name="Hagemann M."/>
            <person name="Harholt J."/>
            <person name="Dunand C."/>
            <person name="Zachgo S."/>
            <person name="Langdale J."/>
            <person name="Maumus F."/>
            <person name="Straeten D.V.D."/>
            <person name="Gould S.B."/>
            <person name="Rensing S.A."/>
        </authorList>
    </citation>
    <scope>NUCLEOTIDE SEQUENCE [LARGE SCALE GENOMIC DNA]</scope>
    <source>
        <strain evidence="2 3">S276</strain>
    </source>
</reference>
<keyword evidence="3" id="KW-1185">Reference proteome</keyword>
<feature type="compositionally biased region" description="Gly residues" evidence="1">
    <location>
        <begin position="23"/>
        <end position="34"/>
    </location>
</feature>
<accession>A0A388LPA8</accession>
<sequence>MGRRSWGSVILGKAMAMAMETGTGTGPGRGGGGREVPADMGAESPPRIIRVKSHFTLGRYWMYPTGIPA</sequence>
<dbReference type="Gramene" id="GBG84167">
    <property type="protein sequence ID" value="GBG84167"/>
    <property type="gene ID" value="CBR_g38141"/>
</dbReference>
<comment type="caution">
    <text evidence="2">The sequence shown here is derived from an EMBL/GenBank/DDBJ whole genome shotgun (WGS) entry which is preliminary data.</text>
</comment>
<protein>
    <submittedName>
        <fullName evidence="2">Uncharacterized protein</fullName>
    </submittedName>
</protein>
<dbReference type="AlphaFoldDB" id="A0A388LPA8"/>
<organism evidence="2 3">
    <name type="scientific">Chara braunii</name>
    <name type="common">Braun's stonewort</name>
    <dbReference type="NCBI Taxonomy" id="69332"/>
    <lineage>
        <taxon>Eukaryota</taxon>
        <taxon>Viridiplantae</taxon>
        <taxon>Streptophyta</taxon>
        <taxon>Charophyceae</taxon>
        <taxon>Charales</taxon>
        <taxon>Characeae</taxon>
        <taxon>Chara</taxon>
    </lineage>
</organism>
<evidence type="ECO:0000313" key="3">
    <source>
        <dbReference type="Proteomes" id="UP000265515"/>
    </source>
</evidence>
<feature type="region of interest" description="Disordered" evidence="1">
    <location>
        <begin position="20"/>
        <end position="45"/>
    </location>
</feature>
<evidence type="ECO:0000256" key="1">
    <source>
        <dbReference type="SAM" id="MobiDB-lite"/>
    </source>
</evidence>
<dbReference type="EMBL" id="BFEA01000466">
    <property type="protein sequence ID" value="GBG84167.1"/>
    <property type="molecule type" value="Genomic_DNA"/>
</dbReference>
<gene>
    <name evidence="2" type="ORF">CBR_g38141</name>
</gene>
<dbReference type="Proteomes" id="UP000265515">
    <property type="component" value="Unassembled WGS sequence"/>
</dbReference>
<name>A0A388LPA8_CHABU</name>